<reference evidence="2 3" key="1">
    <citation type="submission" date="2020-08" db="EMBL/GenBank/DDBJ databases">
        <title>Genomic Encyclopedia of Type Strains, Phase III (KMG-III): the genomes of soil and plant-associated and newly described type strains.</title>
        <authorList>
            <person name="Whitman W."/>
        </authorList>
    </citation>
    <scope>NUCLEOTIDE SEQUENCE [LARGE SCALE GENOMIC DNA]</scope>
    <source>
        <strain evidence="2 3">CECT 8075</strain>
    </source>
</reference>
<protein>
    <submittedName>
        <fullName evidence="2">Uncharacterized protein</fullName>
    </submittedName>
</protein>
<keyword evidence="3" id="KW-1185">Reference proteome</keyword>
<accession>A0A7W5H5E0</accession>
<dbReference type="AlphaFoldDB" id="A0A7W5H5E0"/>
<dbReference type="RefSeq" id="WP_184305729.1">
    <property type="nucleotide sequence ID" value="NZ_JACHXU010000010.1"/>
</dbReference>
<keyword evidence="1" id="KW-0812">Transmembrane</keyword>
<evidence type="ECO:0000313" key="2">
    <source>
        <dbReference type="EMBL" id="MBB3207382.1"/>
    </source>
</evidence>
<keyword evidence="1" id="KW-1133">Transmembrane helix</keyword>
<keyword evidence="1" id="KW-0472">Membrane</keyword>
<evidence type="ECO:0000256" key="1">
    <source>
        <dbReference type="SAM" id="Phobius"/>
    </source>
</evidence>
<name>A0A7W5H5E0_9BACT</name>
<gene>
    <name evidence="2" type="ORF">FHS27_003203</name>
</gene>
<comment type="caution">
    <text evidence="2">The sequence shown here is derived from an EMBL/GenBank/DDBJ whole genome shotgun (WGS) entry which is preliminary data.</text>
</comment>
<sequence length="105" mass="11720">MSSKSFCHSILSFDTEMKVWLEFVSALFGSIAWPAVVIAVILELQKTLAERIPRGRSFTGKVRKVVKFCCLKTTLRRSCGITSMASTMVIEGMPEQEKAVFAKNN</sequence>
<evidence type="ECO:0000313" key="3">
    <source>
        <dbReference type="Proteomes" id="UP000536179"/>
    </source>
</evidence>
<feature type="transmembrane region" description="Helical" evidence="1">
    <location>
        <begin position="20"/>
        <end position="44"/>
    </location>
</feature>
<dbReference type="EMBL" id="JACHXU010000010">
    <property type="protein sequence ID" value="MBB3207382.1"/>
    <property type="molecule type" value="Genomic_DNA"/>
</dbReference>
<proteinExistence type="predicted"/>
<dbReference type="Proteomes" id="UP000536179">
    <property type="component" value="Unassembled WGS sequence"/>
</dbReference>
<organism evidence="2 3">
    <name type="scientific">Aporhodopirellula rubra</name>
    <dbReference type="NCBI Taxonomy" id="980271"/>
    <lineage>
        <taxon>Bacteria</taxon>
        <taxon>Pseudomonadati</taxon>
        <taxon>Planctomycetota</taxon>
        <taxon>Planctomycetia</taxon>
        <taxon>Pirellulales</taxon>
        <taxon>Pirellulaceae</taxon>
        <taxon>Aporhodopirellula</taxon>
    </lineage>
</organism>